<evidence type="ECO:0000259" key="10">
    <source>
        <dbReference type="SMART" id="SM00235"/>
    </source>
</evidence>
<evidence type="ECO:0000256" key="4">
    <source>
        <dbReference type="ARBA" id="ARBA00022525"/>
    </source>
</evidence>
<evidence type="ECO:0000256" key="6">
    <source>
        <dbReference type="ARBA" id="ARBA00022723"/>
    </source>
</evidence>
<dbReference type="Pfam" id="PF13946">
    <property type="entry name" value="DUF4214"/>
    <property type="match status" value="2"/>
</dbReference>
<comment type="caution">
    <text evidence="11">The sequence shown here is derived from an EMBL/GenBank/DDBJ whole genome shotgun (WGS) entry which is preliminary data.</text>
</comment>
<dbReference type="InterPro" id="IPR001818">
    <property type="entry name" value="Pept_M10_metallopeptidase"/>
</dbReference>
<evidence type="ECO:0000256" key="2">
    <source>
        <dbReference type="ARBA" id="ARBA00004613"/>
    </source>
</evidence>
<organism evidence="11 12">
    <name type="scientific">Skermanella aerolata</name>
    <dbReference type="NCBI Taxonomy" id="393310"/>
    <lineage>
        <taxon>Bacteria</taxon>
        <taxon>Pseudomonadati</taxon>
        <taxon>Pseudomonadota</taxon>
        <taxon>Alphaproteobacteria</taxon>
        <taxon>Rhodospirillales</taxon>
        <taxon>Azospirillaceae</taxon>
        <taxon>Skermanella</taxon>
    </lineage>
</organism>
<gene>
    <name evidence="11" type="ORF">SAE02_52020</name>
</gene>
<dbReference type="InterPro" id="IPR001343">
    <property type="entry name" value="Hemolysn_Ca-bd"/>
</dbReference>
<dbReference type="Gene3D" id="3.40.390.10">
    <property type="entry name" value="Collagenase (Catalytic Domain)"/>
    <property type="match status" value="1"/>
</dbReference>
<dbReference type="PRINTS" id="PR00313">
    <property type="entry name" value="CABNDNGRPT"/>
</dbReference>
<dbReference type="InterPro" id="IPR025282">
    <property type="entry name" value="DUF4214"/>
</dbReference>
<evidence type="ECO:0000313" key="12">
    <source>
        <dbReference type="Proteomes" id="UP000321523"/>
    </source>
</evidence>
<comment type="subcellular location">
    <subcellularLocation>
        <location evidence="2">Secreted</location>
    </subcellularLocation>
</comment>
<dbReference type="InterPro" id="IPR024079">
    <property type="entry name" value="MetalloPept_cat_dom_sf"/>
</dbReference>
<evidence type="ECO:0000256" key="9">
    <source>
        <dbReference type="ARBA" id="ARBA00022833"/>
    </source>
</evidence>
<dbReference type="EMBL" id="BJYZ01000025">
    <property type="protein sequence ID" value="GEO41054.1"/>
    <property type="molecule type" value="Genomic_DNA"/>
</dbReference>
<dbReference type="Pfam" id="PF08548">
    <property type="entry name" value="Peptidase_M10_C"/>
    <property type="match status" value="1"/>
</dbReference>
<dbReference type="InterPro" id="IPR011049">
    <property type="entry name" value="Serralysin-like_metalloprot_C"/>
</dbReference>
<comment type="cofactor">
    <cofactor evidence="1">
        <name>Ca(2+)</name>
        <dbReference type="ChEBI" id="CHEBI:29108"/>
    </cofactor>
</comment>
<dbReference type="SMART" id="SM00235">
    <property type="entry name" value="ZnMc"/>
    <property type="match status" value="1"/>
</dbReference>
<evidence type="ECO:0000256" key="8">
    <source>
        <dbReference type="ARBA" id="ARBA00022801"/>
    </source>
</evidence>
<evidence type="ECO:0000313" key="11">
    <source>
        <dbReference type="EMBL" id="GEO41054.1"/>
    </source>
</evidence>
<dbReference type="InterPro" id="IPR013858">
    <property type="entry name" value="Peptidase_M10B_C"/>
</dbReference>
<name>A0A512DX61_9PROT</name>
<dbReference type="Gene3D" id="2.150.10.10">
    <property type="entry name" value="Serralysin-like metalloprotease, C-terminal"/>
    <property type="match status" value="1"/>
</dbReference>
<keyword evidence="7" id="KW-0677">Repeat</keyword>
<keyword evidence="12" id="KW-1185">Reference proteome</keyword>
<dbReference type="InterPro" id="IPR018511">
    <property type="entry name" value="Hemolysin-typ_Ca-bd_CS"/>
</dbReference>
<dbReference type="GO" id="GO:0008270">
    <property type="term" value="F:zinc ion binding"/>
    <property type="evidence" value="ECO:0007669"/>
    <property type="project" value="InterPro"/>
</dbReference>
<dbReference type="GO" id="GO:0005509">
    <property type="term" value="F:calcium ion binding"/>
    <property type="evidence" value="ECO:0007669"/>
    <property type="project" value="InterPro"/>
</dbReference>
<keyword evidence="4" id="KW-0964">Secreted</keyword>
<evidence type="ECO:0000256" key="3">
    <source>
        <dbReference type="ARBA" id="ARBA00009490"/>
    </source>
</evidence>
<sequence length="799" mass="83472">MSTSACNAIDAIEAVDPDPAHFTIDPSLGCTCGSCDGEHTEHGVYMPQGLASSGADGTVRSYVSALLPSSTPRWNAASAIGTAVNVTFSFMTQAPYYASWNDSYAFAPLSEVQKSAARAALATWSDVANITFTEVSDADAGGSIRFGTNYQTNSAAYAYYPTSSSGIGGDVFLSRYSDINSSPSPGDAGFSVLVHEIGHAIGLKHPGNYNTGGGGTEGPYLSYNQDNKRYTIMSYNRQSLSDYNVYGSAPALYDVAAVQYLYGARTSVRQNDNRYLFSNMTTPFTEVIWDGGGNDTIDATAQIQNVKINLNQGTFSSIGVYSSSNGYIRVLMSPATDNVSIAYGTDIENAVGGSGSDTITGNSLNNTLSGGSGGDTLSGANGDDIVNGDAGADRLHGGLGNDLLSGGADADYLHGEDGNDTLDGGAGGDVLYGGAGIDTAVWHLPRTSYKTISIGSGTNNYVYDGSDYDYCYDNSIEYYKFTDGTLTASNTGTAAQVYRLYGAALGRTPDNSGLKNWVSTIEAGAMTLKQAVSGFTNSTEFLNRYGSPDNTTFVTLLYKNVLGRTPDAGGLTNWTNALAAGMSRADAVLGFSESVEDMEKSKATVEKGLWLSDDNAAKVARLYHTTLNRLPEAGGLENWTAALRSGSSLLQITDGFTGSAEFQQKYGSLNDVAFVTLLYNNVLGRGPDGAGLANWTGALRAGSTRASVVVGFSESDEHITKRASYIDDGIKLYGSGPVGAQAMSADDGAFYADPASPSFNDAVAQLGLLTQTTLSELPALATGFVSEPDVQPGILASAA</sequence>
<dbReference type="GO" id="GO:0005615">
    <property type="term" value="C:extracellular space"/>
    <property type="evidence" value="ECO:0007669"/>
    <property type="project" value="InterPro"/>
</dbReference>
<evidence type="ECO:0000256" key="5">
    <source>
        <dbReference type="ARBA" id="ARBA00022670"/>
    </source>
</evidence>
<dbReference type="GO" id="GO:0006508">
    <property type="term" value="P:proteolysis"/>
    <property type="evidence" value="ECO:0007669"/>
    <property type="project" value="UniProtKB-KW"/>
</dbReference>
<dbReference type="InterPro" id="IPR038255">
    <property type="entry name" value="PBS_linker_sf"/>
</dbReference>
<accession>A0A512DX61</accession>
<dbReference type="Pfam" id="PF00353">
    <property type="entry name" value="HemolysinCabind"/>
    <property type="match status" value="3"/>
</dbReference>
<dbReference type="SUPFAM" id="SSF51120">
    <property type="entry name" value="beta-Roll"/>
    <property type="match status" value="2"/>
</dbReference>
<feature type="domain" description="Peptidase metallopeptidase" evidence="10">
    <location>
        <begin position="93"/>
        <end position="264"/>
    </location>
</feature>
<evidence type="ECO:0000256" key="7">
    <source>
        <dbReference type="ARBA" id="ARBA00022737"/>
    </source>
</evidence>
<dbReference type="InterPro" id="IPR050557">
    <property type="entry name" value="RTX_toxin/Mannuronan_C5-epim"/>
</dbReference>
<dbReference type="PANTHER" id="PTHR38340:SF1">
    <property type="entry name" value="S-LAYER PROTEIN"/>
    <property type="match status" value="1"/>
</dbReference>
<dbReference type="InterPro" id="IPR006026">
    <property type="entry name" value="Peptidase_Metallo"/>
</dbReference>
<evidence type="ECO:0000256" key="1">
    <source>
        <dbReference type="ARBA" id="ARBA00001913"/>
    </source>
</evidence>
<keyword evidence="5" id="KW-0645">Protease</keyword>
<dbReference type="AlphaFoldDB" id="A0A512DX61"/>
<dbReference type="Gene3D" id="1.10.3130.20">
    <property type="entry name" value="Phycobilisome linker domain"/>
    <property type="match status" value="2"/>
</dbReference>
<keyword evidence="8" id="KW-0378">Hydrolase</keyword>
<reference evidence="11 12" key="1">
    <citation type="submission" date="2019-07" db="EMBL/GenBank/DDBJ databases">
        <title>Whole genome shotgun sequence of Skermanella aerolata NBRC 106429.</title>
        <authorList>
            <person name="Hosoyama A."/>
            <person name="Uohara A."/>
            <person name="Ohji S."/>
            <person name="Ichikawa N."/>
        </authorList>
    </citation>
    <scope>NUCLEOTIDE SEQUENCE [LARGE SCALE GENOMIC DNA]</scope>
    <source>
        <strain evidence="11 12">NBRC 106429</strain>
    </source>
</reference>
<dbReference type="PROSITE" id="PS00330">
    <property type="entry name" value="HEMOLYSIN_CALCIUM"/>
    <property type="match status" value="1"/>
</dbReference>
<dbReference type="CDD" id="cd04277">
    <property type="entry name" value="ZnMc_serralysin_like"/>
    <property type="match status" value="1"/>
</dbReference>
<protein>
    <recommendedName>
        <fullName evidence="10">Peptidase metallopeptidase domain-containing protein</fullName>
    </recommendedName>
</protein>
<comment type="similarity">
    <text evidence="3">Belongs to the peptidase M10B family.</text>
</comment>
<dbReference type="GO" id="GO:0004222">
    <property type="term" value="F:metalloendopeptidase activity"/>
    <property type="evidence" value="ECO:0007669"/>
    <property type="project" value="InterPro"/>
</dbReference>
<dbReference type="Proteomes" id="UP000321523">
    <property type="component" value="Unassembled WGS sequence"/>
</dbReference>
<keyword evidence="9" id="KW-0862">Zinc</keyword>
<dbReference type="PANTHER" id="PTHR38340">
    <property type="entry name" value="S-LAYER PROTEIN"/>
    <property type="match status" value="1"/>
</dbReference>
<keyword evidence="6" id="KW-0479">Metal-binding</keyword>
<dbReference type="OrthoDB" id="223957at2"/>
<dbReference type="GO" id="GO:0031012">
    <property type="term" value="C:extracellular matrix"/>
    <property type="evidence" value="ECO:0007669"/>
    <property type="project" value="InterPro"/>
</dbReference>
<dbReference type="Pfam" id="PF00413">
    <property type="entry name" value="Peptidase_M10"/>
    <property type="match status" value="1"/>
</dbReference>
<dbReference type="SUPFAM" id="SSF55486">
    <property type="entry name" value="Metalloproteases ('zincins'), catalytic domain"/>
    <property type="match status" value="1"/>
</dbReference>
<proteinExistence type="inferred from homology"/>
<dbReference type="InterPro" id="IPR034033">
    <property type="entry name" value="Serralysin-like"/>
</dbReference>